<evidence type="ECO:0000313" key="1">
    <source>
        <dbReference type="EMBL" id="KKM86855.1"/>
    </source>
</evidence>
<dbReference type="AlphaFoldDB" id="A0A0F9NDQ6"/>
<gene>
    <name evidence="1" type="ORF">LCGC14_1274810</name>
</gene>
<proteinExistence type="predicted"/>
<protein>
    <submittedName>
        <fullName evidence="1">Uncharacterized protein</fullName>
    </submittedName>
</protein>
<comment type="caution">
    <text evidence="1">The sequence shown here is derived from an EMBL/GenBank/DDBJ whole genome shotgun (WGS) entry which is preliminary data.</text>
</comment>
<reference evidence="1" key="1">
    <citation type="journal article" date="2015" name="Nature">
        <title>Complex archaea that bridge the gap between prokaryotes and eukaryotes.</title>
        <authorList>
            <person name="Spang A."/>
            <person name="Saw J.H."/>
            <person name="Jorgensen S.L."/>
            <person name="Zaremba-Niedzwiedzka K."/>
            <person name="Martijn J."/>
            <person name="Lind A.E."/>
            <person name="van Eijk R."/>
            <person name="Schleper C."/>
            <person name="Guy L."/>
            <person name="Ettema T.J."/>
        </authorList>
    </citation>
    <scope>NUCLEOTIDE SEQUENCE</scope>
</reference>
<sequence length="83" mass="9376">MALLSGADITRVVEALGLEIPKDKEGTGYPTLQFKSGKLNLIMETDPVRFEVWRKGTRTLKSMAPVTRDQAVRLFQDLRKRVS</sequence>
<dbReference type="EMBL" id="LAZR01007190">
    <property type="protein sequence ID" value="KKM86855.1"/>
    <property type="molecule type" value="Genomic_DNA"/>
</dbReference>
<name>A0A0F9NDQ6_9ZZZZ</name>
<organism evidence="1">
    <name type="scientific">marine sediment metagenome</name>
    <dbReference type="NCBI Taxonomy" id="412755"/>
    <lineage>
        <taxon>unclassified sequences</taxon>
        <taxon>metagenomes</taxon>
        <taxon>ecological metagenomes</taxon>
    </lineage>
</organism>
<accession>A0A0F9NDQ6</accession>